<reference evidence="1" key="1">
    <citation type="submission" date="2014-11" db="EMBL/GenBank/DDBJ databases">
        <authorList>
            <person name="Amaro Gonzalez C."/>
        </authorList>
    </citation>
    <scope>NUCLEOTIDE SEQUENCE</scope>
</reference>
<dbReference type="EMBL" id="GBXM01096630">
    <property type="protein sequence ID" value="JAH11947.1"/>
    <property type="molecule type" value="Transcribed_RNA"/>
</dbReference>
<proteinExistence type="predicted"/>
<sequence>MVLLPLNECNYFTSKILTVQPKLITVVTKLP</sequence>
<reference evidence="1" key="2">
    <citation type="journal article" date="2015" name="Fish Shellfish Immunol.">
        <title>Early steps in the European eel (Anguilla anguilla)-Vibrio vulnificus interaction in the gills: Role of the RtxA13 toxin.</title>
        <authorList>
            <person name="Callol A."/>
            <person name="Pajuelo D."/>
            <person name="Ebbesson L."/>
            <person name="Teles M."/>
            <person name="MacKenzie S."/>
            <person name="Amaro C."/>
        </authorList>
    </citation>
    <scope>NUCLEOTIDE SEQUENCE</scope>
</reference>
<name>A0A0E9Q5Z7_ANGAN</name>
<organism evidence="1">
    <name type="scientific">Anguilla anguilla</name>
    <name type="common">European freshwater eel</name>
    <name type="synonym">Muraena anguilla</name>
    <dbReference type="NCBI Taxonomy" id="7936"/>
    <lineage>
        <taxon>Eukaryota</taxon>
        <taxon>Metazoa</taxon>
        <taxon>Chordata</taxon>
        <taxon>Craniata</taxon>
        <taxon>Vertebrata</taxon>
        <taxon>Euteleostomi</taxon>
        <taxon>Actinopterygii</taxon>
        <taxon>Neopterygii</taxon>
        <taxon>Teleostei</taxon>
        <taxon>Anguilliformes</taxon>
        <taxon>Anguillidae</taxon>
        <taxon>Anguilla</taxon>
    </lineage>
</organism>
<evidence type="ECO:0000313" key="1">
    <source>
        <dbReference type="EMBL" id="JAH11947.1"/>
    </source>
</evidence>
<dbReference type="AlphaFoldDB" id="A0A0E9Q5Z7"/>
<accession>A0A0E9Q5Z7</accession>
<protein>
    <submittedName>
        <fullName evidence="1">Uncharacterized protein</fullName>
    </submittedName>
</protein>